<accession>A0AA41YHN6</accession>
<protein>
    <submittedName>
        <fullName evidence="1">Uncharacterized protein</fullName>
    </submittedName>
</protein>
<dbReference type="Proteomes" id="UP001165679">
    <property type="component" value="Unassembled WGS sequence"/>
</dbReference>
<dbReference type="RefSeq" id="WP_264712153.1">
    <property type="nucleotide sequence ID" value="NZ_JAPDNT010000001.1"/>
</dbReference>
<dbReference type="AlphaFoldDB" id="A0AA41YHN6"/>
<sequence length="195" mass="22067">MFALDFRHPGVDDVPAQKGRRSMPLLQETRDFLIFLRQNSLLRRRIAAPPDKTLIYAGTLFKPAWKELAEIRARNPGDNNFELLPDVLNRLPPPPGAAGTLKTYVEVLTDERRMPWKDNGFVIWRALSGIYASNAIGKVYVYVGSGITRQKVLATTEINVLARNPNIDPVSLEVIRYIQDCVRTKNGNINFGYMP</sequence>
<evidence type="ECO:0000313" key="1">
    <source>
        <dbReference type="EMBL" id="MCW3473571.1"/>
    </source>
</evidence>
<dbReference type="EMBL" id="JAPDNT010000001">
    <property type="protein sequence ID" value="MCW3473571.1"/>
    <property type="molecule type" value="Genomic_DNA"/>
</dbReference>
<keyword evidence="2" id="KW-1185">Reference proteome</keyword>
<gene>
    <name evidence="1" type="ORF">OL599_03185</name>
</gene>
<reference evidence="1" key="1">
    <citation type="submission" date="2022-09" db="EMBL/GenBank/DDBJ databases">
        <title>Rhodovastum sp. nov. RN2-1 isolated from soil in Seongnam, South Korea.</title>
        <authorList>
            <person name="Le N.T."/>
        </authorList>
    </citation>
    <scope>NUCLEOTIDE SEQUENCE</scope>
    <source>
        <strain evidence="1">RN2-1</strain>
    </source>
</reference>
<proteinExistence type="predicted"/>
<reference evidence="1" key="2">
    <citation type="submission" date="2022-10" db="EMBL/GenBank/DDBJ databases">
        <authorList>
            <person name="Trinh H.N."/>
        </authorList>
    </citation>
    <scope>NUCLEOTIDE SEQUENCE</scope>
    <source>
        <strain evidence="1">RN2-1</strain>
    </source>
</reference>
<name>A0AA41YHN6_9PROT</name>
<comment type="caution">
    <text evidence="1">The sequence shown here is derived from an EMBL/GenBank/DDBJ whole genome shotgun (WGS) entry which is preliminary data.</text>
</comment>
<evidence type="ECO:0000313" key="2">
    <source>
        <dbReference type="Proteomes" id="UP001165679"/>
    </source>
</evidence>
<organism evidence="1 2">
    <name type="scientific">Limobrevibacterium gyesilva</name>
    <dbReference type="NCBI Taxonomy" id="2991712"/>
    <lineage>
        <taxon>Bacteria</taxon>
        <taxon>Pseudomonadati</taxon>
        <taxon>Pseudomonadota</taxon>
        <taxon>Alphaproteobacteria</taxon>
        <taxon>Acetobacterales</taxon>
        <taxon>Acetobacteraceae</taxon>
        <taxon>Limobrevibacterium</taxon>
    </lineage>
</organism>